<feature type="domain" description="OmpR/PhoB-type" evidence="6">
    <location>
        <begin position="1"/>
        <end position="97"/>
    </location>
</feature>
<protein>
    <recommendedName>
        <fullName evidence="6">OmpR/PhoB-type domain-containing protein</fullName>
    </recommendedName>
</protein>
<comment type="caution">
    <text evidence="7">The sequence shown here is derived from an EMBL/GenBank/DDBJ whole genome shotgun (WGS) entry which is preliminary data.</text>
</comment>
<dbReference type="Proteomes" id="UP001499924">
    <property type="component" value="Unassembled WGS sequence"/>
</dbReference>
<comment type="similarity">
    <text evidence="1">Belongs to the AfsR/DnrI/RedD regulatory family.</text>
</comment>
<evidence type="ECO:0000256" key="2">
    <source>
        <dbReference type="ARBA" id="ARBA00022741"/>
    </source>
</evidence>
<dbReference type="InterPro" id="IPR016032">
    <property type="entry name" value="Sig_transdc_resp-reg_C-effctor"/>
</dbReference>
<dbReference type="SMART" id="SM01043">
    <property type="entry name" value="BTAD"/>
    <property type="match status" value="1"/>
</dbReference>
<proteinExistence type="inferred from homology"/>
<dbReference type="Gene3D" id="1.10.10.10">
    <property type="entry name" value="Winged helix-like DNA-binding domain superfamily/Winged helix DNA-binding domain"/>
    <property type="match status" value="1"/>
</dbReference>
<dbReference type="InterPro" id="IPR005158">
    <property type="entry name" value="BTAD"/>
</dbReference>
<dbReference type="SMART" id="SM00862">
    <property type="entry name" value="Trans_reg_C"/>
    <property type="match status" value="1"/>
</dbReference>
<dbReference type="SUPFAM" id="SSF48452">
    <property type="entry name" value="TPR-like"/>
    <property type="match status" value="1"/>
</dbReference>
<dbReference type="EMBL" id="BAAAVV010000004">
    <property type="protein sequence ID" value="GAA3168627.1"/>
    <property type="molecule type" value="Genomic_DNA"/>
</dbReference>
<dbReference type="Gene3D" id="1.25.40.10">
    <property type="entry name" value="Tetratricopeptide repeat domain"/>
    <property type="match status" value="1"/>
</dbReference>
<dbReference type="Gene3D" id="3.40.50.300">
    <property type="entry name" value="P-loop containing nucleotide triphosphate hydrolases"/>
    <property type="match status" value="1"/>
</dbReference>
<dbReference type="Pfam" id="PF03704">
    <property type="entry name" value="BTAD"/>
    <property type="match status" value="1"/>
</dbReference>
<accession>A0ABP6P6T9</accession>
<dbReference type="PROSITE" id="PS51755">
    <property type="entry name" value="OMPR_PHOB"/>
    <property type="match status" value="1"/>
</dbReference>
<dbReference type="InterPro" id="IPR041664">
    <property type="entry name" value="AAA_16"/>
</dbReference>
<evidence type="ECO:0000256" key="4">
    <source>
        <dbReference type="ARBA" id="ARBA00023125"/>
    </source>
</evidence>
<keyword evidence="4 5" id="KW-0238">DNA-binding</keyword>
<sequence>MHISVLGPIEVRRADGPVDLGVRKQRALLAALVLAGGRAVSAPALVDQLWGDDAPPGALGTLQSYVSGLRRAVEPARESRSTGGVVATTDAGYVLDVAPDALDAVTFERAVAAARLALGPAAHDLLVRAEPPDLDRARRELAAARAAWRGTPYAELGDAPRAVAERARLTELRLVADELEAVVRLRDGDHAALAADLERATGEHPLRERLWALRVLALARAGRQADALAAAREVRGVLAEELGVDPGPELRQVEEAVLRQDPVLTWSPAARPVPHEPPAAAVAAWPLVGRDRELARLTGLLDAGTPAFASLVGDPGIGKSRLAGELGRVAADRGALVLTGRCSQDEGAPPLWPWTTVLGQLPGAPGDPIADGGTDGDPQASRFRTWDAICRRVLAATVERPVLLVLDDLHWSDASSLRVLRHLVTTAESGRLAVVVTWRRHPEPTGPLAEVAEALARRHAVRIELGGLGAGEAADLVTAVAGAEVTPDDRALLFRRTDGNPFFLVEYARLVQDTGSPVAEDELPAAISDVLSRRLAGLPERTLTAVRAASVLGREVPLPLLAAVLGEGEDAVLDALDPALAAGLVTEDGPDRFRFAHALVRDAAYGTLTLSRRARLHARAAAAWQDTGSGPQVAGESARHWLAAGPSAAARAWPAAAAAAEQALRVYAHEEARDLLRAALDAQALDATAGWQQRYDVLMTLARACRLAADWEGLSAATDEAVAAAEAAGDVERAAMAARGVTDGAVWQARSHGVVHEPAVAALRRALAGLPEGDGDLRCRAMLALASELYYASAPQERRALVDEALAMARRIGDPALLQHALVTAFVATWWPSSASSRLALVEEAAARARAAGDAPAEATAETLRAAVLGELGRIPEMWVAIRAARSRATPLRMAYLMLVLDAMEAPWLAMSGRSEEADQVLDHLARLFEQTALPQGADGYSGALVTVRLYQGRLAEVLPRLDELVGRSKLPVAPVVAALLLRLGLTEEARALVPLIDVEEPETWFSMLVWCTAGEVALQVGDPELGAAVYARAAPYSGGLCVGGSGAPLGPIDAFLAFAAAAAGDPAAASVHADRALDQCAAWGVPLVAQWLRDQRDRHGF</sequence>
<evidence type="ECO:0000256" key="5">
    <source>
        <dbReference type="PROSITE-ProRule" id="PRU01091"/>
    </source>
</evidence>
<feature type="DNA-binding region" description="OmpR/PhoB-type" evidence="5">
    <location>
        <begin position="1"/>
        <end position="97"/>
    </location>
</feature>
<evidence type="ECO:0000256" key="1">
    <source>
        <dbReference type="ARBA" id="ARBA00005820"/>
    </source>
</evidence>
<dbReference type="SUPFAM" id="SSF52540">
    <property type="entry name" value="P-loop containing nucleoside triphosphate hydrolases"/>
    <property type="match status" value="1"/>
</dbReference>
<dbReference type="InterPro" id="IPR027417">
    <property type="entry name" value="P-loop_NTPase"/>
</dbReference>
<dbReference type="PANTHER" id="PTHR16305">
    <property type="entry name" value="TESTICULAR SOLUBLE ADENYLYL CYCLASE"/>
    <property type="match status" value="1"/>
</dbReference>
<evidence type="ECO:0000259" key="6">
    <source>
        <dbReference type="PROSITE" id="PS51755"/>
    </source>
</evidence>
<organism evidence="7 8">
    <name type="scientific">Blastococcus jejuensis</name>
    <dbReference type="NCBI Taxonomy" id="351224"/>
    <lineage>
        <taxon>Bacteria</taxon>
        <taxon>Bacillati</taxon>
        <taxon>Actinomycetota</taxon>
        <taxon>Actinomycetes</taxon>
        <taxon>Geodermatophilales</taxon>
        <taxon>Geodermatophilaceae</taxon>
        <taxon>Blastococcus</taxon>
    </lineage>
</organism>
<reference evidence="8" key="1">
    <citation type="journal article" date="2019" name="Int. J. Syst. Evol. Microbiol.">
        <title>The Global Catalogue of Microorganisms (GCM) 10K type strain sequencing project: providing services to taxonomists for standard genome sequencing and annotation.</title>
        <authorList>
            <consortium name="The Broad Institute Genomics Platform"/>
            <consortium name="The Broad Institute Genome Sequencing Center for Infectious Disease"/>
            <person name="Wu L."/>
            <person name="Ma J."/>
        </authorList>
    </citation>
    <scope>NUCLEOTIDE SEQUENCE [LARGE SCALE GENOMIC DNA]</scope>
    <source>
        <strain evidence="8">JCM 15614</strain>
    </source>
</reference>
<dbReference type="InterPro" id="IPR001867">
    <property type="entry name" value="OmpR/PhoB-type_DNA-bd"/>
</dbReference>
<gene>
    <name evidence="7" type="ORF">GCM10010531_21910</name>
</gene>
<dbReference type="Pfam" id="PF13191">
    <property type="entry name" value="AAA_16"/>
    <property type="match status" value="1"/>
</dbReference>
<keyword evidence="8" id="KW-1185">Reference proteome</keyword>
<dbReference type="InterPro" id="IPR011990">
    <property type="entry name" value="TPR-like_helical_dom_sf"/>
</dbReference>
<dbReference type="PANTHER" id="PTHR16305:SF35">
    <property type="entry name" value="TRANSCRIPTIONAL ACTIVATOR DOMAIN"/>
    <property type="match status" value="1"/>
</dbReference>
<dbReference type="InterPro" id="IPR036388">
    <property type="entry name" value="WH-like_DNA-bd_sf"/>
</dbReference>
<dbReference type="CDD" id="cd15831">
    <property type="entry name" value="BTAD"/>
    <property type="match status" value="1"/>
</dbReference>
<keyword evidence="2" id="KW-0547">Nucleotide-binding</keyword>
<dbReference type="SUPFAM" id="SSF46894">
    <property type="entry name" value="C-terminal effector domain of the bipartite response regulators"/>
    <property type="match status" value="1"/>
</dbReference>
<evidence type="ECO:0000313" key="7">
    <source>
        <dbReference type="EMBL" id="GAA3168627.1"/>
    </source>
</evidence>
<evidence type="ECO:0000313" key="8">
    <source>
        <dbReference type="Proteomes" id="UP001499924"/>
    </source>
</evidence>
<dbReference type="RefSeq" id="WP_344688886.1">
    <property type="nucleotide sequence ID" value="NZ_BAAAVV010000004.1"/>
</dbReference>
<dbReference type="Pfam" id="PF00486">
    <property type="entry name" value="Trans_reg_C"/>
    <property type="match status" value="1"/>
</dbReference>
<name>A0ABP6P6T9_9ACTN</name>
<keyword evidence="3" id="KW-0067">ATP-binding</keyword>
<evidence type="ECO:0000256" key="3">
    <source>
        <dbReference type="ARBA" id="ARBA00022840"/>
    </source>
</evidence>